<evidence type="ECO:0000256" key="4">
    <source>
        <dbReference type="ARBA" id="ARBA00035206"/>
    </source>
</evidence>
<evidence type="ECO:0000256" key="1">
    <source>
        <dbReference type="ARBA" id="ARBA00010618"/>
    </source>
</evidence>
<dbReference type="EMBL" id="JBGUAW010000002">
    <property type="protein sequence ID" value="MFA9459651.1"/>
    <property type="molecule type" value="Genomic_DNA"/>
</dbReference>
<evidence type="ECO:0000256" key="5">
    <source>
        <dbReference type="HAMAP-Rule" id="MF_01326"/>
    </source>
</evidence>
<accession>A0ABV4TU54</accession>
<proteinExistence type="inferred from homology"/>
<comment type="function">
    <text evidence="5">One of the proteins that surrounds the polypeptide exit tunnel on the outside of the subunit.</text>
</comment>
<comment type="subunit">
    <text evidence="5">Part of the 50S ribosomal subunit.</text>
</comment>
<dbReference type="PANTHER" id="PTHR12903">
    <property type="entry name" value="MITOCHONDRIAL RIBOSOMAL PROTEIN L24"/>
    <property type="match status" value="1"/>
</dbReference>
<dbReference type="InterPro" id="IPR005824">
    <property type="entry name" value="KOW"/>
</dbReference>
<dbReference type="SMART" id="SM00739">
    <property type="entry name" value="KOW"/>
    <property type="match status" value="1"/>
</dbReference>
<evidence type="ECO:0000256" key="2">
    <source>
        <dbReference type="ARBA" id="ARBA00022980"/>
    </source>
</evidence>
<dbReference type="Gene3D" id="2.30.30.30">
    <property type="match status" value="1"/>
</dbReference>
<keyword evidence="2 5" id="KW-0689">Ribosomal protein</keyword>
<dbReference type="Pfam" id="PF17136">
    <property type="entry name" value="ribosomal_L24"/>
    <property type="match status" value="1"/>
</dbReference>
<protein>
    <recommendedName>
        <fullName evidence="4 5">Large ribosomal subunit protein uL24</fullName>
    </recommendedName>
</protein>
<dbReference type="InterPro" id="IPR008991">
    <property type="entry name" value="Translation_prot_SH3-like_sf"/>
</dbReference>
<dbReference type="InterPro" id="IPR041988">
    <property type="entry name" value="Ribosomal_uL24_KOW"/>
</dbReference>
<comment type="function">
    <text evidence="5">One of two assembly initiator proteins, it binds directly to the 5'-end of the 23S rRNA, where it nucleates assembly of the 50S subunit.</text>
</comment>
<reference evidence="7 8" key="1">
    <citation type="submission" date="2024-08" db="EMBL/GenBank/DDBJ databases">
        <title>Whole-genome sequencing of halo(alkali)philic microorganisms from hypersaline lakes.</title>
        <authorList>
            <person name="Sorokin D.Y."/>
            <person name="Merkel A.Y."/>
            <person name="Messina E."/>
            <person name="Yakimov M."/>
        </authorList>
    </citation>
    <scope>NUCLEOTIDE SEQUENCE [LARGE SCALE GENOMIC DNA]</scope>
    <source>
        <strain evidence="7 8">Cl-TMA</strain>
    </source>
</reference>
<keyword evidence="3 5" id="KW-0687">Ribonucleoprotein</keyword>
<dbReference type="CDD" id="cd06089">
    <property type="entry name" value="KOW_RPL26"/>
    <property type="match status" value="1"/>
</dbReference>
<gene>
    <name evidence="5 7" type="primary">rplX</name>
    <name evidence="7" type="ORF">ACERLL_02280</name>
</gene>
<name>A0ABV4TU54_9GAMM</name>
<evidence type="ECO:0000313" key="8">
    <source>
        <dbReference type="Proteomes" id="UP001575181"/>
    </source>
</evidence>
<dbReference type="Proteomes" id="UP001575181">
    <property type="component" value="Unassembled WGS sequence"/>
</dbReference>
<evidence type="ECO:0000259" key="6">
    <source>
        <dbReference type="SMART" id="SM00739"/>
    </source>
</evidence>
<organism evidence="7 8">
    <name type="scientific">Thiohalorhabdus methylotrophus</name>
    <dbReference type="NCBI Taxonomy" id="3242694"/>
    <lineage>
        <taxon>Bacteria</taxon>
        <taxon>Pseudomonadati</taxon>
        <taxon>Pseudomonadota</taxon>
        <taxon>Gammaproteobacteria</taxon>
        <taxon>Thiohalorhabdales</taxon>
        <taxon>Thiohalorhabdaceae</taxon>
        <taxon>Thiohalorhabdus</taxon>
    </lineage>
</organism>
<comment type="similarity">
    <text evidence="1 5">Belongs to the universal ribosomal protein uL24 family.</text>
</comment>
<dbReference type="InterPro" id="IPR003256">
    <property type="entry name" value="Ribosomal_uL24"/>
</dbReference>
<dbReference type="InterPro" id="IPR057264">
    <property type="entry name" value="Ribosomal_uL24_C"/>
</dbReference>
<dbReference type="HAMAP" id="MF_01326_B">
    <property type="entry name" value="Ribosomal_uL24_B"/>
    <property type="match status" value="1"/>
</dbReference>
<keyword evidence="5" id="KW-0699">rRNA-binding</keyword>
<dbReference type="SUPFAM" id="SSF50104">
    <property type="entry name" value="Translation proteins SH3-like domain"/>
    <property type="match status" value="1"/>
</dbReference>
<comment type="caution">
    <text evidence="7">The sequence shown here is derived from an EMBL/GenBank/DDBJ whole genome shotgun (WGS) entry which is preliminary data.</text>
</comment>
<dbReference type="GO" id="GO:0005840">
    <property type="term" value="C:ribosome"/>
    <property type="evidence" value="ECO:0007669"/>
    <property type="project" value="UniProtKB-KW"/>
</dbReference>
<sequence>MQRIKKGDDVVVRSGKDAGKRGTVQRVLSGENRVVVANANMVKRHVRPNPQAGIAGGIQEREAPLDMSKVNPFCRSCDKGVRVGFKTLEDGRKVRMCRSCGEALDS</sequence>
<dbReference type="RefSeq" id="WP_373654442.1">
    <property type="nucleotide sequence ID" value="NZ_JBGUAW010000002.1"/>
</dbReference>
<dbReference type="Pfam" id="PF00467">
    <property type="entry name" value="KOW"/>
    <property type="match status" value="1"/>
</dbReference>
<evidence type="ECO:0000313" key="7">
    <source>
        <dbReference type="EMBL" id="MFA9459651.1"/>
    </source>
</evidence>
<dbReference type="NCBIfam" id="TIGR01079">
    <property type="entry name" value="rplX_bact"/>
    <property type="match status" value="1"/>
</dbReference>
<dbReference type="InterPro" id="IPR014722">
    <property type="entry name" value="Rib_uL2_dom2"/>
</dbReference>
<evidence type="ECO:0000256" key="3">
    <source>
        <dbReference type="ARBA" id="ARBA00023274"/>
    </source>
</evidence>
<feature type="domain" description="KOW" evidence="6">
    <location>
        <begin position="3"/>
        <end position="30"/>
    </location>
</feature>
<keyword evidence="5" id="KW-0694">RNA-binding</keyword>
<keyword evidence="8" id="KW-1185">Reference proteome</keyword>